<dbReference type="AlphaFoldDB" id="A0A1H0FPZ6"/>
<dbReference type="Proteomes" id="UP000199651">
    <property type="component" value="Unassembled WGS sequence"/>
</dbReference>
<evidence type="ECO:0000259" key="4">
    <source>
        <dbReference type="Pfam" id="PF00582"/>
    </source>
</evidence>
<evidence type="ECO:0000256" key="1">
    <source>
        <dbReference type="ARBA" id="ARBA00008791"/>
    </source>
</evidence>
<keyword evidence="2" id="KW-0547">Nucleotide-binding</keyword>
<sequence>MTIHDRTRPILVGVDGSASAIAATRWAAAEAARHKMPLHIVNVYTWPVSGYPEALIAGHDLLASMKNASAVILDEARTAAESAAPEVAVSVTSHGGDTVAYLRSLSKKSSLLVVGSRGLGGFSGLLLGSVAVGIAAHTECPVIVVRGEPNEGPVVVGVDGSPVSEAAIAFAFEEASALGADLVAVHAWHDSPLVDVFEKGYASLYLDTAAVDAEELLAQRLAGWQEKHPDVSVTRVAPRGRAAKVLMDYAQGARLLVIGSRGRGGFTGLTLGSTSQALIHHAPCPVAVLRSPEDH</sequence>
<dbReference type="GO" id="GO:0005524">
    <property type="term" value="F:ATP binding"/>
    <property type="evidence" value="ECO:0007669"/>
    <property type="project" value="UniProtKB-KW"/>
</dbReference>
<feature type="domain" description="UspA" evidence="4">
    <location>
        <begin position="8"/>
        <end position="146"/>
    </location>
</feature>
<dbReference type="STRING" id="504798.SAMN05421871_103415"/>
<dbReference type="InterPro" id="IPR014729">
    <property type="entry name" value="Rossmann-like_a/b/a_fold"/>
</dbReference>
<reference evidence="6" key="1">
    <citation type="submission" date="2016-10" db="EMBL/GenBank/DDBJ databases">
        <authorList>
            <person name="Varghese N."/>
            <person name="Submissions S."/>
        </authorList>
    </citation>
    <scope>NUCLEOTIDE SEQUENCE [LARGE SCALE GENOMIC DNA]</scope>
    <source>
        <strain evidence="6">IBRC-M 10655</strain>
    </source>
</reference>
<evidence type="ECO:0000256" key="2">
    <source>
        <dbReference type="ARBA" id="ARBA00022741"/>
    </source>
</evidence>
<organism evidence="5 6">
    <name type="scientific">Actinokineospora alba</name>
    <dbReference type="NCBI Taxonomy" id="504798"/>
    <lineage>
        <taxon>Bacteria</taxon>
        <taxon>Bacillati</taxon>
        <taxon>Actinomycetota</taxon>
        <taxon>Actinomycetes</taxon>
        <taxon>Pseudonocardiales</taxon>
        <taxon>Pseudonocardiaceae</taxon>
        <taxon>Actinokineospora</taxon>
    </lineage>
</organism>
<dbReference type="InterPro" id="IPR006016">
    <property type="entry name" value="UspA"/>
</dbReference>
<dbReference type="RefSeq" id="WP_228769612.1">
    <property type="nucleotide sequence ID" value="NZ_FNDV01000003.1"/>
</dbReference>
<dbReference type="SUPFAM" id="SSF52402">
    <property type="entry name" value="Adenine nucleotide alpha hydrolases-like"/>
    <property type="match status" value="2"/>
</dbReference>
<dbReference type="PANTHER" id="PTHR46268:SF27">
    <property type="entry name" value="UNIVERSAL STRESS PROTEIN RV2623"/>
    <property type="match status" value="1"/>
</dbReference>
<evidence type="ECO:0000256" key="3">
    <source>
        <dbReference type="ARBA" id="ARBA00022840"/>
    </source>
</evidence>
<dbReference type="InterPro" id="IPR006015">
    <property type="entry name" value="Universal_stress_UspA"/>
</dbReference>
<evidence type="ECO:0000313" key="5">
    <source>
        <dbReference type="EMBL" id="SDN96549.1"/>
    </source>
</evidence>
<keyword evidence="6" id="KW-1185">Reference proteome</keyword>
<dbReference type="PANTHER" id="PTHR46268">
    <property type="entry name" value="STRESS RESPONSE PROTEIN NHAX"/>
    <property type="match status" value="1"/>
</dbReference>
<dbReference type="Gene3D" id="3.40.50.620">
    <property type="entry name" value="HUPs"/>
    <property type="match status" value="2"/>
</dbReference>
<accession>A0A1H0FPZ6</accession>
<comment type="similarity">
    <text evidence="1">Belongs to the universal stress protein A family.</text>
</comment>
<protein>
    <submittedName>
        <fullName evidence="5">Nucleotide-binding universal stress protein, UspA family</fullName>
    </submittedName>
</protein>
<feature type="domain" description="UspA" evidence="4">
    <location>
        <begin position="153"/>
        <end position="290"/>
    </location>
</feature>
<dbReference type="EMBL" id="FNJB01000001">
    <property type="protein sequence ID" value="SDN96549.1"/>
    <property type="molecule type" value="Genomic_DNA"/>
</dbReference>
<dbReference type="Pfam" id="PF00582">
    <property type="entry name" value="Usp"/>
    <property type="match status" value="2"/>
</dbReference>
<proteinExistence type="inferred from homology"/>
<dbReference type="PRINTS" id="PR01438">
    <property type="entry name" value="UNVRSLSTRESS"/>
</dbReference>
<gene>
    <name evidence="5" type="ORF">SAMN05192558_101456</name>
</gene>
<name>A0A1H0FPZ6_9PSEU</name>
<evidence type="ECO:0000313" key="6">
    <source>
        <dbReference type="Proteomes" id="UP000199651"/>
    </source>
</evidence>
<keyword evidence="3" id="KW-0067">ATP-binding</keyword>